<dbReference type="PANTHER" id="PTHR39190:SF1">
    <property type="entry name" value="FLAGELLAR ASSEMBLY FACTOR FLIW"/>
    <property type="match status" value="1"/>
</dbReference>
<evidence type="ECO:0000256" key="3">
    <source>
        <dbReference type="ARBA" id="ARBA00022845"/>
    </source>
</evidence>
<keyword evidence="2 4" id="KW-1005">Bacterial flagellum biogenesis</keyword>
<comment type="similarity">
    <text evidence="4">Belongs to the FliW family.</text>
</comment>
<dbReference type="InterPro" id="IPR003775">
    <property type="entry name" value="Flagellar_assembly_factor_FliW"/>
</dbReference>
<keyword evidence="1 4" id="KW-0963">Cytoplasm</keyword>
<gene>
    <name evidence="4" type="primary">fliW</name>
    <name evidence="5" type="ORF">AXF15_08415</name>
</gene>
<comment type="subcellular location">
    <subcellularLocation>
        <location evidence="4">Cytoplasm</location>
    </subcellularLocation>
</comment>
<comment type="subunit">
    <text evidence="4">Interacts with translational regulator CsrA and flagellin(s).</text>
</comment>
<organism evidence="5 6">
    <name type="scientific">Desulfomicrobium orale DSM 12838</name>
    <dbReference type="NCBI Taxonomy" id="888061"/>
    <lineage>
        <taxon>Bacteria</taxon>
        <taxon>Pseudomonadati</taxon>
        <taxon>Thermodesulfobacteriota</taxon>
        <taxon>Desulfovibrionia</taxon>
        <taxon>Desulfovibrionales</taxon>
        <taxon>Desulfomicrobiaceae</taxon>
        <taxon>Desulfomicrobium</taxon>
    </lineage>
</organism>
<dbReference type="EMBL" id="CP014230">
    <property type="protein sequence ID" value="AMD93115.1"/>
    <property type="molecule type" value="Genomic_DNA"/>
</dbReference>
<dbReference type="GO" id="GO:0005737">
    <property type="term" value="C:cytoplasm"/>
    <property type="evidence" value="ECO:0007669"/>
    <property type="project" value="UniProtKB-SubCell"/>
</dbReference>
<accession>A0A0X8JQL4</accession>
<dbReference type="Gene3D" id="2.30.290.10">
    <property type="entry name" value="BH3618-like"/>
    <property type="match status" value="1"/>
</dbReference>
<dbReference type="RefSeq" id="WP_066605969.1">
    <property type="nucleotide sequence ID" value="NZ_CP014230.1"/>
</dbReference>
<evidence type="ECO:0000256" key="2">
    <source>
        <dbReference type="ARBA" id="ARBA00022795"/>
    </source>
</evidence>
<dbReference type="Proteomes" id="UP000063964">
    <property type="component" value="Chromosome"/>
</dbReference>
<dbReference type="STRING" id="888061.AXF15_08415"/>
<sequence>MDKQRISINSRIGKLEVDRDRMIHFPRGLIGFEALREFVLVEFKPGTPFHFLQSVEVPGMGMMLADPFPFLPDYEIRLGTAEEKLLKVRSIRDLVILVSVTVPKGDPEGTTLNLTGPVCVNVRERLGLQAPQADLPFPPRVLLRDLGEPDRRTAQV</sequence>
<reference evidence="6" key="1">
    <citation type="submission" date="2016-02" db="EMBL/GenBank/DDBJ databases">
        <authorList>
            <person name="Holder M.E."/>
            <person name="Ajami N.J."/>
            <person name="Petrosino J.F."/>
        </authorList>
    </citation>
    <scope>NUCLEOTIDE SEQUENCE [LARGE SCALE GENOMIC DNA]</scope>
    <source>
        <strain evidence="6">DSM 12838</strain>
    </source>
</reference>
<evidence type="ECO:0000313" key="6">
    <source>
        <dbReference type="Proteomes" id="UP000063964"/>
    </source>
</evidence>
<comment type="function">
    <text evidence="4">Acts as an anti-CsrA protein, binds CsrA and prevents it from repressing translation of its target genes, one of which is flagellin. Binds to flagellin and participates in the assembly of the flagellum.</text>
</comment>
<protein>
    <recommendedName>
        <fullName evidence="4">Flagellar assembly factor FliW</fullName>
    </recommendedName>
</protein>
<keyword evidence="5" id="KW-0969">Cilium</keyword>
<dbReference type="PANTHER" id="PTHR39190">
    <property type="entry name" value="FLAGELLAR ASSEMBLY FACTOR FLIW"/>
    <property type="match status" value="1"/>
</dbReference>
<dbReference type="InterPro" id="IPR024046">
    <property type="entry name" value="Flagellar_assmbl_FliW_dom_sf"/>
</dbReference>
<dbReference type="NCBIfam" id="NF009793">
    <property type="entry name" value="PRK13285.1-1"/>
    <property type="match status" value="1"/>
</dbReference>
<dbReference type="OrthoDB" id="9801235at2"/>
<evidence type="ECO:0000256" key="1">
    <source>
        <dbReference type="ARBA" id="ARBA00022490"/>
    </source>
</evidence>
<dbReference type="KEGG" id="doa:AXF15_08415"/>
<proteinExistence type="inferred from homology"/>
<keyword evidence="5" id="KW-0282">Flagellum</keyword>
<dbReference type="HAMAP" id="MF_01185">
    <property type="entry name" value="FliW"/>
    <property type="match status" value="1"/>
</dbReference>
<dbReference type="GO" id="GO:0044780">
    <property type="term" value="P:bacterial-type flagellum assembly"/>
    <property type="evidence" value="ECO:0007669"/>
    <property type="project" value="UniProtKB-UniRule"/>
</dbReference>
<name>A0A0X8JQL4_9BACT</name>
<keyword evidence="6" id="KW-1185">Reference proteome</keyword>
<dbReference type="SUPFAM" id="SSF141457">
    <property type="entry name" value="BH3618-like"/>
    <property type="match status" value="1"/>
</dbReference>
<evidence type="ECO:0000313" key="5">
    <source>
        <dbReference type="EMBL" id="AMD93115.1"/>
    </source>
</evidence>
<dbReference type="Pfam" id="PF02623">
    <property type="entry name" value="FliW"/>
    <property type="match status" value="1"/>
</dbReference>
<evidence type="ECO:0000256" key="4">
    <source>
        <dbReference type="HAMAP-Rule" id="MF_01185"/>
    </source>
</evidence>
<dbReference type="GO" id="GO:0006417">
    <property type="term" value="P:regulation of translation"/>
    <property type="evidence" value="ECO:0007669"/>
    <property type="project" value="UniProtKB-KW"/>
</dbReference>
<keyword evidence="5" id="KW-0966">Cell projection</keyword>
<keyword evidence="4" id="KW-0143">Chaperone</keyword>
<dbReference type="AlphaFoldDB" id="A0A0X8JQL4"/>
<keyword evidence="3 4" id="KW-0810">Translation regulation</keyword>